<dbReference type="RefSeq" id="WP_169275160.1">
    <property type="nucleotide sequence ID" value="NZ_JAAIIH010000001.1"/>
</dbReference>
<dbReference type="InterPro" id="IPR008902">
    <property type="entry name" value="Rhamnosid_concanavalin"/>
</dbReference>
<dbReference type="InterPro" id="IPR012341">
    <property type="entry name" value="6hp_glycosidase-like_sf"/>
</dbReference>
<evidence type="ECO:0000313" key="7">
    <source>
        <dbReference type="EMBL" id="NMN00040.1"/>
    </source>
</evidence>
<protein>
    <recommendedName>
        <fullName evidence="2">alpha-L-rhamnosidase</fullName>
        <ecNumber evidence="2">3.2.1.40</ecNumber>
    </recommendedName>
</protein>
<feature type="domain" description="Alpha-L-rhamnosidase C-terminal" evidence="6">
    <location>
        <begin position="812"/>
        <end position="879"/>
    </location>
</feature>
<dbReference type="SUPFAM" id="SSF48208">
    <property type="entry name" value="Six-hairpin glycosidases"/>
    <property type="match status" value="1"/>
</dbReference>
<organism evidence="7 8">
    <name type="scientific">Bifidobacterium moraviense</name>
    <dbReference type="NCBI Taxonomy" id="2675323"/>
    <lineage>
        <taxon>Bacteria</taxon>
        <taxon>Bacillati</taxon>
        <taxon>Actinomycetota</taxon>
        <taxon>Actinomycetes</taxon>
        <taxon>Bifidobacteriales</taxon>
        <taxon>Bifidobacteriaceae</taxon>
        <taxon>Bifidobacterium</taxon>
    </lineage>
</organism>
<dbReference type="InterPro" id="IPR035398">
    <property type="entry name" value="Bac_rhamnosid_C"/>
</dbReference>
<dbReference type="Gene3D" id="1.50.10.10">
    <property type="match status" value="1"/>
</dbReference>
<dbReference type="Pfam" id="PF17390">
    <property type="entry name" value="Bac_rhamnosid_C"/>
    <property type="match status" value="1"/>
</dbReference>
<evidence type="ECO:0000256" key="3">
    <source>
        <dbReference type="ARBA" id="ARBA00022801"/>
    </source>
</evidence>
<keyword evidence="3" id="KW-0378">Hydrolase</keyword>
<dbReference type="AlphaFoldDB" id="A0A7Y0HZB4"/>
<evidence type="ECO:0000256" key="1">
    <source>
        <dbReference type="ARBA" id="ARBA00001445"/>
    </source>
</evidence>
<dbReference type="InterPro" id="IPR016007">
    <property type="entry name" value="Alpha_rhamnosid"/>
</dbReference>
<evidence type="ECO:0000313" key="8">
    <source>
        <dbReference type="Proteomes" id="UP000588277"/>
    </source>
</evidence>
<dbReference type="Gene3D" id="2.60.420.10">
    <property type="entry name" value="Maltose phosphorylase, domain 3"/>
    <property type="match status" value="1"/>
</dbReference>
<feature type="domain" description="Alpha-L-rhamnosidase six-hairpin glycosidase" evidence="5">
    <location>
        <begin position="480"/>
        <end position="808"/>
    </location>
</feature>
<feature type="domain" description="Alpha-L-rhamnosidase concanavalin-like" evidence="4">
    <location>
        <begin position="354"/>
        <end position="462"/>
    </location>
</feature>
<gene>
    <name evidence="7" type="ORF">G1C96_0617</name>
</gene>
<accession>A0A7Y0HZB4</accession>
<dbReference type="Pfam" id="PF17389">
    <property type="entry name" value="Bac_rhamnosid6H"/>
    <property type="match status" value="1"/>
</dbReference>
<dbReference type="EC" id="3.2.1.40" evidence="2"/>
<evidence type="ECO:0000259" key="6">
    <source>
        <dbReference type="Pfam" id="PF17390"/>
    </source>
</evidence>
<dbReference type="PANTHER" id="PTHR33307">
    <property type="entry name" value="ALPHA-RHAMNOSIDASE (EUROFUNG)"/>
    <property type="match status" value="1"/>
</dbReference>
<dbReference type="GO" id="GO:0030596">
    <property type="term" value="F:alpha-L-rhamnosidase activity"/>
    <property type="evidence" value="ECO:0007669"/>
    <property type="project" value="UniProtKB-EC"/>
</dbReference>
<dbReference type="PANTHER" id="PTHR33307:SF6">
    <property type="entry name" value="ALPHA-RHAMNOSIDASE (EUROFUNG)-RELATED"/>
    <property type="match status" value="1"/>
</dbReference>
<dbReference type="Proteomes" id="UP000588277">
    <property type="component" value="Unassembled WGS sequence"/>
</dbReference>
<dbReference type="InterPro" id="IPR008928">
    <property type="entry name" value="6-hairpin_glycosidase_sf"/>
</dbReference>
<keyword evidence="8" id="KW-1185">Reference proteome</keyword>
<dbReference type="InterPro" id="IPR035396">
    <property type="entry name" value="Bac_rhamnosid6H"/>
</dbReference>
<evidence type="ECO:0000256" key="2">
    <source>
        <dbReference type="ARBA" id="ARBA00012652"/>
    </source>
</evidence>
<dbReference type="GO" id="GO:0005975">
    <property type="term" value="P:carbohydrate metabolic process"/>
    <property type="evidence" value="ECO:0007669"/>
    <property type="project" value="InterPro"/>
</dbReference>
<evidence type="ECO:0000259" key="5">
    <source>
        <dbReference type="Pfam" id="PF17389"/>
    </source>
</evidence>
<comment type="catalytic activity">
    <reaction evidence="1">
        <text>Hydrolysis of terminal non-reducing alpha-L-rhamnose residues in alpha-L-rhamnosides.</text>
        <dbReference type="EC" id="3.2.1.40"/>
    </reaction>
</comment>
<dbReference type="EMBL" id="JAAIIH010000001">
    <property type="protein sequence ID" value="NMN00040.1"/>
    <property type="molecule type" value="Genomic_DNA"/>
</dbReference>
<proteinExistence type="predicted"/>
<dbReference type="Gene3D" id="2.60.120.260">
    <property type="entry name" value="Galactose-binding domain-like"/>
    <property type="match status" value="2"/>
</dbReference>
<evidence type="ECO:0000259" key="4">
    <source>
        <dbReference type="Pfam" id="PF05592"/>
    </source>
</evidence>
<dbReference type="Pfam" id="PF05592">
    <property type="entry name" value="Bac_rhamnosid"/>
    <property type="match status" value="1"/>
</dbReference>
<reference evidence="7 8" key="1">
    <citation type="submission" date="2020-02" db="EMBL/GenBank/DDBJ databases">
        <title>Characterization of phylogenetic diversity of novel bifidobacterial species isolated in Czech ZOOs.</title>
        <authorList>
            <person name="Lugli G.A."/>
            <person name="Vera N.B."/>
            <person name="Ventura M."/>
        </authorList>
    </citation>
    <scope>NUCLEOTIDE SEQUENCE [LARGE SCALE GENOMIC DNA]</scope>
    <source>
        <strain evidence="7 8">DSM 109958</strain>
    </source>
</reference>
<comment type="caution">
    <text evidence="7">The sequence shown here is derived from an EMBL/GenBank/DDBJ whole genome shotgun (WGS) entry which is preliminary data.</text>
</comment>
<sequence length="889" mass="95540">MSVQTPEAVAHIRINDRIEPVDLVPGTPVRVRWWPAQGATAYRVTVTDRPDAEAPLWRSGLVDGVAATIENLVTSPSARYWVAVESVDADGGSAISTPVTFGTAPAADGWTATPIWADQATASSGANDSSPAFPGLTEDSSDAGDAFFQRPTIKQTEHNGLGWAFLHGEFDVPDAPVLWATLHMTAASVKPGRQFVYRAWLNGAFVGLGPTFPTGDEARTDGFDVTGLIRPGARNAIGVVAWTLEDRRFLAQLDLGLADGRVLHLDNGGADTPAISWTGIVGNAAYPDSLSSGTQYCESPSEDLQAQHYPFDLAEAGGCAGWPAAAVREPFAALEPNPADKVTVDYEPVARATRIGEGHVVLDFGRAWMGGIRLSLGGISDNGGEDVDVRIRYGEVLNPDGTVKYQLSAFNTYEETWHVPAGDPAAQSAQALESWGLKVFRYVELIGADDAASRAAVDAVAAHPETVDAAAIVYPFDRSAADFTSSDATLNRVWDFCRNTIEAFDGPIYADSWTRERAAYEADAWLQWRAHLTLDDSPSVGAYSVDYLIANRTWPTEWPLYLILAVHDAWMATGSLEQARRDYDRLTELLPDRYLDEESGFVVKDPGDSSVMDGDLVDWPPAERDGFTFGRVNTVINALASQAYADMAELAHALGRADDAARFADVAARMRRAINERLFDDFQGAYLDGLDTGADGHPINHASEHASAFALAFAQVPADRVRRIGTFLEAKGMACSVYAAAVLLDGLYRAGFGDLANRLIASHEHPRSWWNMIRSGAGGTSEGWDVSIKGNTTYSHPWAASPAFLLPQGVLGIRPTKPGYREFAVTPQLGSLREVSATVPTPFGPVRAEARRDDAGATSVTVTVPAFTVATVEIDGERHTVPGPAHVAL</sequence>
<name>A0A7Y0HZB4_9BIFI</name>